<keyword evidence="2" id="KW-0489">Methyltransferase</keyword>
<organism evidence="2 3">
    <name type="scientific">Candidatus Acetatifactor stercoripullorum</name>
    <dbReference type="NCBI Taxonomy" id="2838414"/>
    <lineage>
        <taxon>Bacteria</taxon>
        <taxon>Bacillati</taxon>
        <taxon>Bacillota</taxon>
        <taxon>Clostridia</taxon>
        <taxon>Lachnospirales</taxon>
        <taxon>Lachnospiraceae</taxon>
        <taxon>Acetatifactor</taxon>
    </lineage>
</organism>
<proteinExistence type="predicted"/>
<dbReference type="Proteomes" id="UP000824265">
    <property type="component" value="Unassembled WGS sequence"/>
</dbReference>
<keyword evidence="2" id="KW-0808">Transferase</keyword>
<feature type="domain" description="Methyltransferase FkbM" evidence="1">
    <location>
        <begin position="267"/>
        <end position="304"/>
    </location>
</feature>
<protein>
    <submittedName>
        <fullName evidence="2">FkbM family methyltransferase</fullName>
    </submittedName>
</protein>
<dbReference type="InterPro" id="IPR029063">
    <property type="entry name" value="SAM-dependent_MTases_sf"/>
</dbReference>
<dbReference type="SUPFAM" id="SSF53335">
    <property type="entry name" value="S-adenosyl-L-methionine-dependent methyltransferases"/>
    <property type="match status" value="1"/>
</dbReference>
<dbReference type="InterPro" id="IPR006342">
    <property type="entry name" value="FkbM_mtfrase"/>
</dbReference>
<evidence type="ECO:0000313" key="3">
    <source>
        <dbReference type="Proteomes" id="UP000824265"/>
    </source>
</evidence>
<dbReference type="GO" id="GO:0003723">
    <property type="term" value="F:RNA binding"/>
    <property type="evidence" value="ECO:0007669"/>
    <property type="project" value="UniProtKB-KW"/>
</dbReference>
<sequence>MNKTKELLWKIRTAVADGKLSIENIPIADIKQCVYSEIGVHQNTVTENQYKSILESYQRLNADISEEECEKDKVILWLDAMILCADMLSDTIYTLANKEYWEYKHRGHLQDLQVQEIINYIDKSHKIRVFNYDFFDEYMELPVELYYDGSCQMCYVPYKGRNMYFPRRWNEEEIVRYFRSLIAEQDEHSPHCYRHSGYDVEKGDVVVDVGAAEGIFTLDIIDTAQKVYLIEADEEWIEALQQTFRNDSEKVRIIYGFADSATDGDRLALDTLFTEEIHYIKMDVEGSEKAALQGADRLFRECERLKCAICSYHCREDEEWIRNFLQMRNFDTDVSDGFMCPDWTVEAYLEAELRRGIVFGKKRMKE</sequence>
<evidence type="ECO:0000313" key="2">
    <source>
        <dbReference type="EMBL" id="HIW80352.1"/>
    </source>
</evidence>
<dbReference type="Pfam" id="PF05050">
    <property type="entry name" value="Methyltransf_21"/>
    <property type="match status" value="1"/>
</dbReference>
<reference evidence="2" key="1">
    <citation type="journal article" date="2021" name="PeerJ">
        <title>Extensive microbial diversity within the chicken gut microbiome revealed by metagenomics and culture.</title>
        <authorList>
            <person name="Gilroy R."/>
            <person name="Ravi A."/>
            <person name="Getino M."/>
            <person name="Pursley I."/>
            <person name="Horton D.L."/>
            <person name="Alikhan N.F."/>
            <person name="Baker D."/>
            <person name="Gharbi K."/>
            <person name="Hall N."/>
            <person name="Watson M."/>
            <person name="Adriaenssens E.M."/>
            <person name="Foster-Nyarko E."/>
            <person name="Jarju S."/>
            <person name="Secka A."/>
            <person name="Antonio M."/>
            <person name="Oren A."/>
            <person name="Chaudhuri R.R."/>
            <person name="La Ragione R."/>
            <person name="Hildebrand F."/>
            <person name="Pallen M.J."/>
        </authorList>
    </citation>
    <scope>NUCLEOTIDE SEQUENCE</scope>
    <source>
        <strain evidence="2">CHK195-6426</strain>
    </source>
</reference>
<dbReference type="AlphaFoldDB" id="A0A9D1UA93"/>
<dbReference type="GO" id="GO:0032259">
    <property type="term" value="P:methylation"/>
    <property type="evidence" value="ECO:0007669"/>
    <property type="project" value="UniProtKB-KW"/>
</dbReference>
<evidence type="ECO:0000259" key="1">
    <source>
        <dbReference type="Pfam" id="PF05050"/>
    </source>
</evidence>
<accession>A0A9D1UA93</accession>
<name>A0A9D1UA93_9FIRM</name>
<dbReference type="Gene3D" id="3.40.50.150">
    <property type="entry name" value="Vaccinia Virus protein VP39"/>
    <property type="match status" value="2"/>
</dbReference>
<reference evidence="2" key="2">
    <citation type="submission" date="2021-04" db="EMBL/GenBank/DDBJ databases">
        <authorList>
            <person name="Gilroy R."/>
        </authorList>
    </citation>
    <scope>NUCLEOTIDE SEQUENCE</scope>
    <source>
        <strain evidence="2">CHK195-6426</strain>
    </source>
</reference>
<dbReference type="GO" id="GO:0008168">
    <property type="term" value="F:methyltransferase activity"/>
    <property type="evidence" value="ECO:0007669"/>
    <property type="project" value="UniProtKB-KW"/>
</dbReference>
<gene>
    <name evidence="2" type="ORF">H9742_02310</name>
</gene>
<dbReference type="EMBL" id="DXGH01000010">
    <property type="protein sequence ID" value="HIW80352.1"/>
    <property type="molecule type" value="Genomic_DNA"/>
</dbReference>
<comment type="caution">
    <text evidence="2">The sequence shown here is derived from an EMBL/GenBank/DDBJ whole genome shotgun (WGS) entry which is preliminary data.</text>
</comment>